<reference evidence="7" key="1">
    <citation type="submission" date="2021-03" db="EMBL/GenBank/DDBJ databases">
        <title>Whole genome shotgun sequence of Actinoplanes consettensis NBRC 14913.</title>
        <authorList>
            <person name="Komaki H."/>
            <person name="Tamura T."/>
        </authorList>
    </citation>
    <scope>NUCLEOTIDE SEQUENCE</scope>
    <source>
        <strain evidence="7">NBRC 14913</strain>
    </source>
</reference>
<evidence type="ECO:0000256" key="4">
    <source>
        <dbReference type="ARBA" id="ARBA00022989"/>
    </source>
</evidence>
<accession>A0A919VRH7</accession>
<dbReference type="GO" id="GO:0005886">
    <property type="term" value="C:plasma membrane"/>
    <property type="evidence" value="ECO:0007669"/>
    <property type="project" value="UniProtKB-SubCell"/>
</dbReference>
<evidence type="ECO:0000256" key="6">
    <source>
        <dbReference type="SAM" id="Phobius"/>
    </source>
</evidence>
<evidence type="ECO:0000256" key="3">
    <source>
        <dbReference type="ARBA" id="ARBA00022692"/>
    </source>
</evidence>
<gene>
    <name evidence="7" type="ORF">Aco04nite_48410</name>
</gene>
<comment type="caution">
    <text evidence="7">The sequence shown here is derived from an EMBL/GenBank/DDBJ whole genome shotgun (WGS) entry which is preliminary data.</text>
</comment>
<dbReference type="EMBL" id="BOQP01000027">
    <property type="protein sequence ID" value="GIM76059.1"/>
    <property type="molecule type" value="Genomic_DNA"/>
</dbReference>
<dbReference type="PANTHER" id="PTHR39087">
    <property type="entry name" value="UPF0104 MEMBRANE PROTEIN MJ1595"/>
    <property type="match status" value="1"/>
</dbReference>
<keyword evidence="4 6" id="KW-1133">Transmembrane helix</keyword>
<feature type="transmembrane region" description="Helical" evidence="6">
    <location>
        <begin position="305"/>
        <end position="329"/>
    </location>
</feature>
<evidence type="ECO:0000256" key="1">
    <source>
        <dbReference type="ARBA" id="ARBA00004651"/>
    </source>
</evidence>
<dbReference type="InterPro" id="IPR022791">
    <property type="entry name" value="L-PG_synthase/AglD"/>
</dbReference>
<feature type="transmembrane region" description="Helical" evidence="6">
    <location>
        <begin position="159"/>
        <end position="181"/>
    </location>
</feature>
<feature type="transmembrane region" description="Helical" evidence="6">
    <location>
        <begin position="263"/>
        <end position="285"/>
    </location>
</feature>
<name>A0A919VRH7_9ACTN</name>
<keyword evidence="3 6" id="KW-0812">Transmembrane</keyword>
<feature type="transmembrane region" description="Helical" evidence="6">
    <location>
        <begin position="127"/>
        <end position="153"/>
    </location>
</feature>
<evidence type="ECO:0000313" key="7">
    <source>
        <dbReference type="EMBL" id="GIM76059.1"/>
    </source>
</evidence>
<proteinExistence type="predicted"/>
<dbReference type="RefSeq" id="WP_244876246.1">
    <property type="nucleotide sequence ID" value="NZ_BAAATW010000010.1"/>
</dbReference>
<evidence type="ECO:0000256" key="5">
    <source>
        <dbReference type="ARBA" id="ARBA00023136"/>
    </source>
</evidence>
<protein>
    <submittedName>
        <fullName evidence="7">Membrane protein</fullName>
    </submittedName>
</protein>
<keyword evidence="8" id="KW-1185">Reference proteome</keyword>
<dbReference type="PANTHER" id="PTHR39087:SF2">
    <property type="entry name" value="UPF0104 MEMBRANE PROTEIN MJ1595"/>
    <property type="match status" value="1"/>
</dbReference>
<evidence type="ECO:0000256" key="2">
    <source>
        <dbReference type="ARBA" id="ARBA00022475"/>
    </source>
</evidence>
<evidence type="ECO:0000313" key="8">
    <source>
        <dbReference type="Proteomes" id="UP000680865"/>
    </source>
</evidence>
<feature type="transmembrane region" description="Helical" evidence="6">
    <location>
        <begin position="20"/>
        <end position="40"/>
    </location>
</feature>
<organism evidence="7 8">
    <name type="scientific">Winogradskya consettensis</name>
    <dbReference type="NCBI Taxonomy" id="113560"/>
    <lineage>
        <taxon>Bacteria</taxon>
        <taxon>Bacillati</taxon>
        <taxon>Actinomycetota</taxon>
        <taxon>Actinomycetes</taxon>
        <taxon>Micromonosporales</taxon>
        <taxon>Micromonosporaceae</taxon>
        <taxon>Winogradskya</taxon>
    </lineage>
</organism>
<dbReference type="AlphaFoldDB" id="A0A919VRH7"/>
<comment type="subcellular location">
    <subcellularLocation>
        <location evidence="1">Cell membrane</location>
        <topology evidence="1">Multi-pass membrane protein</topology>
    </subcellularLocation>
</comment>
<dbReference type="Pfam" id="PF03706">
    <property type="entry name" value="LPG_synthase_TM"/>
    <property type="match status" value="1"/>
</dbReference>
<keyword evidence="5 6" id="KW-0472">Membrane</keyword>
<feature type="transmembrane region" description="Helical" evidence="6">
    <location>
        <begin position="52"/>
        <end position="70"/>
    </location>
</feature>
<dbReference type="Proteomes" id="UP000680865">
    <property type="component" value="Unassembled WGS sequence"/>
</dbReference>
<sequence length="386" mass="40294">MTTIELPAGSIRWRRWLRPIGIGAVAALVTAELVIGRSSLAAALQQLRMPHLGWLALVILAEVAAMSAYARMQRRLLHSAGVRSSYGDNLRLAYAAHSLNETLPGGPAFSTRLNYQQMRRFGASPAVASWAIALSGILSAAALATITAGVAFVSGGAASWVNLAVLLGTAAAIIAGVRHLVAHPGAAESLVRRPIAAVNRLRRRPAGEGHDRIAGFVDQLGAAKLRPAAGVAAGADALLNWLFDAAALWLCFRAAGEQSLSPLAVLLAFCAAMAAGSVTVVPGGLGVIDSALLIGLMAGGATLPAAIAVIVLYRIVSLGFIIGAGWLFWLQLRLRPGRPAAALPRRHVAPSHRRGPRTSARLLATCPRRTRETEATTEAPLVRQPG</sequence>
<keyword evidence="2" id="KW-1003">Cell membrane</keyword>